<accession>A0ABP5DPT2</accession>
<feature type="domain" description="GmrSD restriction endonucleases C-terminal" evidence="2">
    <location>
        <begin position="77"/>
        <end position="203"/>
    </location>
</feature>
<evidence type="ECO:0000259" key="2">
    <source>
        <dbReference type="Pfam" id="PF07510"/>
    </source>
</evidence>
<feature type="compositionally biased region" description="Low complexity" evidence="1">
    <location>
        <begin position="19"/>
        <end position="34"/>
    </location>
</feature>
<reference evidence="4" key="1">
    <citation type="journal article" date="2019" name="Int. J. Syst. Evol. Microbiol.">
        <title>The Global Catalogue of Microorganisms (GCM) 10K type strain sequencing project: providing services to taxonomists for standard genome sequencing and annotation.</title>
        <authorList>
            <consortium name="The Broad Institute Genomics Platform"/>
            <consortium name="The Broad Institute Genome Sequencing Center for Infectious Disease"/>
            <person name="Wu L."/>
            <person name="Ma J."/>
        </authorList>
    </citation>
    <scope>NUCLEOTIDE SEQUENCE [LARGE SCALE GENOMIC DNA]</scope>
    <source>
        <strain evidence="4">JCM 14902</strain>
    </source>
</reference>
<evidence type="ECO:0000256" key="1">
    <source>
        <dbReference type="SAM" id="MobiDB-lite"/>
    </source>
</evidence>
<dbReference type="PANTHER" id="PTHR24094">
    <property type="entry name" value="SECRETED PROTEIN"/>
    <property type="match status" value="1"/>
</dbReference>
<organism evidence="3 4">
    <name type="scientific">Microbacterium pumilum</name>
    <dbReference type="NCBI Taxonomy" id="344165"/>
    <lineage>
        <taxon>Bacteria</taxon>
        <taxon>Bacillati</taxon>
        <taxon>Actinomycetota</taxon>
        <taxon>Actinomycetes</taxon>
        <taxon>Micrococcales</taxon>
        <taxon>Microbacteriaceae</taxon>
        <taxon>Microbacterium</taxon>
    </lineage>
</organism>
<dbReference type="Pfam" id="PF07510">
    <property type="entry name" value="GmrSD_C"/>
    <property type="match status" value="1"/>
</dbReference>
<dbReference type="PANTHER" id="PTHR24094:SF15">
    <property type="entry name" value="AMP-DEPENDENT SYNTHETASE_LIGASE DOMAIN-CONTAINING PROTEIN-RELATED"/>
    <property type="match status" value="1"/>
</dbReference>
<gene>
    <name evidence="3" type="ORF">GCM10009777_17840</name>
</gene>
<dbReference type="EMBL" id="BAAAOH010000001">
    <property type="protein sequence ID" value="GAA1984337.1"/>
    <property type="molecule type" value="Genomic_DNA"/>
</dbReference>
<feature type="region of interest" description="Disordered" evidence="1">
    <location>
        <begin position="1"/>
        <end position="36"/>
    </location>
</feature>
<evidence type="ECO:0000313" key="4">
    <source>
        <dbReference type="Proteomes" id="UP001500326"/>
    </source>
</evidence>
<sequence>MVVAPSISPAAQLSPTPSPSSRPTVTPEPETGGPQNDAAVALAQLASLPVVSGHSDAQYDRDRFGQRWLDVDRNGCDTRNDTLGRDLLDPVFKPGTNDCKVLSGLLIDPYDGQRVDFVSGWDTSVLVQIDHVVALAWSWRHGAEYWTDEERAAFANDPQNLVAASEATNQSKSDSGPSEWLPAVPELRCTYVENFVDVLHTYDLGIGAADRDAAQAVLQGC</sequence>
<name>A0ABP5DPT2_9MICO</name>
<proteinExistence type="predicted"/>
<protein>
    <recommendedName>
        <fullName evidence="2">GmrSD restriction endonucleases C-terminal domain-containing protein</fullName>
    </recommendedName>
</protein>
<comment type="caution">
    <text evidence="3">The sequence shown here is derived from an EMBL/GenBank/DDBJ whole genome shotgun (WGS) entry which is preliminary data.</text>
</comment>
<dbReference type="InterPro" id="IPR011089">
    <property type="entry name" value="GmrSD_C"/>
</dbReference>
<dbReference type="Proteomes" id="UP001500326">
    <property type="component" value="Unassembled WGS sequence"/>
</dbReference>
<evidence type="ECO:0000313" key="3">
    <source>
        <dbReference type="EMBL" id="GAA1984337.1"/>
    </source>
</evidence>
<keyword evidence="4" id="KW-1185">Reference proteome</keyword>